<dbReference type="GeneID" id="95976160"/>
<dbReference type="InterPro" id="IPR045107">
    <property type="entry name" value="SAC3/GANP/THP3"/>
</dbReference>
<sequence length="503" mass="55923">MASAGWPHTTAPGVTKGGPSYTPVTARRTLARPEPPEPPPTTKAVKIDWPQPVREYVGRAFAIDKPIPGIDRADIATKLKSIITNAAENNQLFTIDWPNHPLPQDVIRQERALAQQFSAAATIASGSPMSPASKKRKSMDVESQDAVAAAAAATVPPWRQKSTANLAERMTYPDRTTDKRQKKADQFRSGAATSKLSDLEKRKQRFDLGNSGGTSSPNNASSRDDSPMPDARNGPVVGTCQKLEKSYLRLTAPPKPETVRPLPILKQTLGMLIKKWKDEHNYGYICDQFKSLRQDLTVQHIKTEFTVRVYEAHARIALEKGDVGEYNQCQTQLRALHKQKLGGCPGEFTAYRILYFIYTCNRTGMNDVLADLTAQDKENAAVKHALQTRTALATGNYHKFFRLFNEAPNMGAYLMDMFVDRERLSALAKICRAFKPDVRVDYLTEEFAFANDQQCAQFICDYGGQQLLEQKPDGVRFACGKAGNHFDIAKQQAFRGVDIKGQI</sequence>
<comment type="caution">
    <text evidence="3">The sequence shown here is derived from an EMBL/GenBank/DDBJ whole genome shotgun (WGS) entry which is preliminary data.</text>
</comment>
<feature type="region of interest" description="Disordered" evidence="1">
    <location>
        <begin position="124"/>
        <end position="143"/>
    </location>
</feature>
<evidence type="ECO:0000313" key="3">
    <source>
        <dbReference type="EMBL" id="KAL1302006.1"/>
    </source>
</evidence>
<feature type="compositionally biased region" description="Basic and acidic residues" evidence="1">
    <location>
        <begin position="171"/>
        <end position="186"/>
    </location>
</feature>
<proteinExistence type="predicted"/>
<evidence type="ECO:0000313" key="4">
    <source>
        <dbReference type="Proteomes" id="UP001562354"/>
    </source>
</evidence>
<gene>
    <name evidence="3" type="ORF">AAFC00_002458</name>
</gene>
<reference evidence="3 4" key="1">
    <citation type="submission" date="2024-07" db="EMBL/GenBank/DDBJ databases">
        <title>Draft sequence of the Neodothiora populina.</title>
        <authorList>
            <person name="Drown D.D."/>
            <person name="Schuette U.S."/>
            <person name="Buechlein A.B."/>
            <person name="Rusch D.R."/>
            <person name="Winton L.W."/>
            <person name="Adams G.A."/>
        </authorList>
    </citation>
    <scope>NUCLEOTIDE SEQUENCE [LARGE SCALE GENOMIC DNA]</scope>
    <source>
        <strain evidence="3 4">CPC 39397</strain>
    </source>
</reference>
<evidence type="ECO:0000256" key="1">
    <source>
        <dbReference type="SAM" id="MobiDB-lite"/>
    </source>
</evidence>
<feature type="region of interest" description="Disordered" evidence="1">
    <location>
        <begin position="1"/>
        <end position="44"/>
    </location>
</feature>
<feature type="domain" description="SAC3/GANP/THP3 conserved" evidence="2">
    <location>
        <begin position="246"/>
        <end position="463"/>
    </location>
</feature>
<protein>
    <recommendedName>
        <fullName evidence="2">SAC3/GANP/THP3 conserved domain-containing protein</fullName>
    </recommendedName>
</protein>
<dbReference type="Pfam" id="PF03399">
    <property type="entry name" value="SAC3_GANP"/>
    <property type="match status" value="1"/>
</dbReference>
<dbReference type="InterPro" id="IPR005062">
    <property type="entry name" value="SAC3/GANP/THP3_conserved"/>
</dbReference>
<dbReference type="Gene3D" id="1.25.40.990">
    <property type="match status" value="1"/>
</dbReference>
<keyword evidence="4" id="KW-1185">Reference proteome</keyword>
<accession>A0ABR3P762</accession>
<dbReference type="PANTHER" id="PTHR12436:SF4">
    <property type="entry name" value="LEUKOCYTE RECEPTOR CLUSTER MEMBER 8"/>
    <property type="match status" value="1"/>
</dbReference>
<dbReference type="Proteomes" id="UP001562354">
    <property type="component" value="Unassembled WGS sequence"/>
</dbReference>
<name>A0ABR3P762_9PEZI</name>
<dbReference type="RefSeq" id="XP_069198282.1">
    <property type="nucleotide sequence ID" value="XM_069341773.1"/>
</dbReference>
<dbReference type="EMBL" id="JBFMKM010000012">
    <property type="protein sequence ID" value="KAL1302006.1"/>
    <property type="molecule type" value="Genomic_DNA"/>
</dbReference>
<feature type="region of interest" description="Disordered" evidence="1">
    <location>
        <begin position="150"/>
        <end position="237"/>
    </location>
</feature>
<organism evidence="3 4">
    <name type="scientific">Neodothiora populina</name>
    <dbReference type="NCBI Taxonomy" id="2781224"/>
    <lineage>
        <taxon>Eukaryota</taxon>
        <taxon>Fungi</taxon>
        <taxon>Dikarya</taxon>
        <taxon>Ascomycota</taxon>
        <taxon>Pezizomycotina</taxon>
        <taxon>Dothideomycetes</taxon>
        <taxon>Dothideomycetidae</taxon>
        <taxon>Dothideales</taxon>
        <taxon>Dothioraceae</taxon>
        <taxon>Neodothiora</taxon>
    </lineage>
</organism>
<evidence type="ECO:0000259" key="2">
    <source>
        <dbReference type="Pfam" id="PF03399"/>
    </source>
</evidence>
<dbReference type="PANTHER" id="PTHR12436">
    <property type="entry name" value="80 KDA MCM3-ASSOCIATED PROTEIN"/>
    <property type="match status" value="1"/>
</dbReference>